<dbReference type="Proteomes" id="UP000799444">
    <property type="component" value="Unassembled WGS sequence"/>
</dbReference>
<dbReference type="AlphaFoldDB" id="A0A9P4UY54"/>
<protein>
    <submittedName>
        <fullName evidence="1">Uncharacterized protein</fullName>
    </submittedName>
</protein>
<proteinExistence type="predicted"/>
<gene>
    <name evidence="1" type="ORF">EJ04DRAFT_62938</name>
</gene>
<dbReference type="EMBL" id="ML996237">
    <property type="protein sequence ID" value="KAF2729691.1"/>
    <property type="molecule type" value="Genomic_DNA"/>
</dbReference>
<organism evidence="1 2">
    <name type="scientific">Polyplosphaeria fusca</name>
    <dbReference type="NCBI Taxonomy" id="682080"/>
    <lineage>
        <taxon>Eukaryota</taxon>
        <taxon>Fungi</taxon>
        <taxon>Dikarya</taxon>
        <taxon>Ascomycota</taxon>
        <taxon>Pezizomycotina</taxon>
        <taxon>Dothideomycetes</taxon>
        <taxon>Pleosporomycetidae</taxon>
        <taxon>Pleosporales</taxon>
        <taxon>Tetraplosphaeriaceae</taxon>
        <taxon>Polyplosphaeria</taxon>
    </lineage>
</organism>
<keyword evidence="2" id="KW-1185">Reference proteome</keyword>
<evidence type="ECO:0000313" key="2">
    <source>
        <dbReference type="Proteomes" id="UP000799444"/>
    </source>
</evidence>
<sequence length="129" mass="14586">MVHLHCHRCLKAVLPNAKLVKPLCRGFWETRYTAVKRVWIAMFSLIFSLSGLLYSTSPCDHHAIHHVLQPPGDYQLIVVRPQPSFPNRHTLAVTLSHPCTSRPLLLAGSTIKLRSRASRGSCERVRKKA</sequence>
<reference evidence="1" key="1">
    <citation type="journal article" date="2020" name="Stud. Mycol.">
        <title>101 Dothideomycetes genomes: a test case for predicting lifestyles and emergence of pathogens.</title>
        <authorList>
            <person name="Haridas S."/>
            <person name="Albert R."/>
            <person name="Binder M."/>
            <person name="Bloem J."/>
            <person name="Labutti K."/>
            <person name="Salamov A."/>
            <person name="Andreopoulos B."/>
            <person name="Baker S."/>
            <person name="Barry K."/>
            <person name="Bills G."/>
            <person name="Bluhm B."/>
            <person name="Cannon C."/>
            <person name="Castanera R."/>
            <person name="Culley D."/>
            <person name="Daum C."/>
            <person name="Ezra D."/>
            <person name="Gonzalez J."/>
            <person name="Henrissat B."/>
            <person name="Kuo A."/>
            <person name="Liang C."/>
            <person name="Lipzen A."/>
            <person name="Lutzoni F."/>
            <person name="Magnuson J."/>
            <person name="Mondo S."/>
            <person name="Nolan M."/>
            <person name="Ohm R."/>
            <person name="Pangilinan J."/>
            <person name="Park H.-J."/>
            <person name="Ramirez L."/>
            <person name="Alfaro M."/>
            <person name="Sun H."/>
            <person name="Tritt A."/>
            <person name="Yoshinaga Y."/>
            <person name="Zwiers L.-H."/>
            <person name="Turgeon B."/>
            <person name="Goodwin S."/>
            <person name="Spatafora J."/>
            <person name="Crous P."/>
            <person name="Grigoriev I."/>
        </authorList>
    </citation>
    <scope>NUCLEOTIDE SEQUENCE</scope>
    <source>
        <strain evidence="1">CBS 125425</strain>
    </source>
</reference>
<name>A0A9P4UY54_9PLEO</name>
<evidence type="ECO:0000313" key="1">
    <source>
        <dbReference type="EMBL" id="KAF2729691.1"/>
    </source>
</evidence>
<comment type="caution">
    <text evidence="1">The sequence shown here is derived from an EMBL/GenBank/DDBJ whole genome shotgun (WGS) entry which is preliminary data.</text>
</comment>
<accession>A0A9P4UY54</accession>